<proteinExistence type="predicted"/>
<sequence length="89" mass="10000">MRRISRQVVGAILIVLGFLALITPATPGSWLILVGLELLGLRLLLSDRLLTWADAHPGTLPERVIRAILRTERRLFGARKRRVSPRTKP</sequence>
<name>A0AAW6TVB6_9BACT</name>
<dbReference type="Proteomes" id="UP001431776">
    <property type="component" value="Unassembled WGS sequence"/>
</dbReference>
<dbReference type="InterPro" id="IPR019099">
    <property type="entry name" value="Uncharacterised_PGPGW_TM"/>
</dbReference>
<comment type="caution">
    <text evidence="1">The sequence shown here is derived from an EMBL/GenBank/DDBJ whole genome shotgun (WGS) entry which is preliminary data.</text>
</comment>
<reference evidence="1" key="1">
    <citation type="submission" date="2023-05" db="EMBL/GenBank/DDBJ databases">
        <title>Anaerotaeda fermentans gen. nov., sp. nov., a novel anaerobic planctomycete of the new family within the order Sedimentisphaerales isolated from Taman Peninsula, Russia.</title>
        <authorList>
            <person name="Khomyakova M.A."/>
            <person name="Merkel A.Y."/>
            <person name="Slobodkin A.I."/>
        </authorList>
    </citation>
    <scope>NUCLEOTIDE SEQUENCE</scope>
    <source>
        <strain evidence="1">M17dextr</strain>
    </source>
</reference>
<gene>
    <name evidence="1" type="ORF">QJ522_00260</name>
</gene>
<dbReference type="RefSeq" id="WP_349242869.1">
    <property type="nucleotide sequence ID" value="NZ_JASCXX010000001.1"/>
</dbReference>
<evidence type="ECO:0000313" key="1">
    <source>
        <dbReference type="EMBL" id="MDI6447459.1"/>
    </source>
</evidence>
<keyword evidence="2" id="KW-1185">Reference proteome</keyword>
<dbReference type="Pfam" id="PF09656">
    <property type="entry name" value="PGPGW"/>
    <property type="match status" value="1"/>
</dbReference>
<accession>A0AAW6TVB6</accession>
<organism evidence="1 2">
    <name type="scientific">Anaerobaca lacustris</name>
    <dbReference type="NCBI Taxonomy" id="3044600"/>
    <lineage>
        <taxon>Bacteria</taxon>
        <taxon>Pseudomonadati</taxon>
        <taxon>Planctomycetota</taxon>
        <taxon>Phycisphaerae</taxon>
        <taxon>Sedimentisphaerales</taxon>
        <taxon>Anaerobacaceae</taxon>
        <taxon>Anaerobaca</taxon>
    </lineage>
</organism>
<dbReference type="AlphaFoldDB" id="A0AAW6TVB6"/>
<protein>
    <submittedName>
        <fullName evidence="1">PGPGW domain-containing protein</fullName>
    </submittedName>
</protein>
<evidence type="ECO:0000313" key="2">
    <source>
        <dbReference type="Proteomes" id="UP001431776"/>
    </source>
</evidence>
<dbReference type="EMBL" id="JASCXX010000001">
    <property type="protein sequence ID" value="MDI6447459.1"/>
    <property type="molecule type" value="Genomic_DNA"/>
</dbReference>